<feature type="domain" description="ABC transmembrane type-1" evidence="8">
    <location>
        <begin position="154"/>
        <end position="337"/>
    </location>
</feature>
<dbReference type="EMBL" id="QQAV01000004">
    <property type="protein sequence ID" value="RDI25271.1"/>
    <property type="molecule type" value="Genomic_DNA"/>
</dbReference>
<proteinExistence type="inferred from homology"/>
<dbReference type="PANTHER" id="PTHR30043:SF1">
    <property type="entry name" value="ABC TRANSPORT SYSTEM PERMEASE PROTEIN P69"/>
    <property type="match status" value="1"/>
</dbReference>
<comment type="similarity">
    <text evidence="7">Belongs to the binding-protein-dependent transport system permease family.</text>
</comment>
<sequence>MTVPASLATGAPAPVRPAAQWALPRPFGLRTLLVLALVLAGGLWAGQRVELGRMLSLTGEGVLAAVGLREQSQVLNGLGTIARSLFPPQISERTEVARIEGFDRQRLPWFSHIETVEMHEPRLNPQTLAMEDRVVRQEVLVEPLGYLWHVAAKMLETFEIAVWATLIAIVLSAPLAWCSARNYAPNRLVYGAARAVVGLLRAVPELVSALFLVLAYGFGPIAGVLALALHAAGFLGKFYAEDIETADDRPQEALRAIGAGPLAVMRFAVLPQVMPGFIAYTLYVLDRNVRMATVVGLVGAGGIGQELKGRYDMYNYAHVGTILIAIFLTVLVLDRVAARLRSRYG</sequence>
<feature type="transmembrane region" description="Helical" evidence="7">
    <location>
        <begin position="316"/>
        <end position="333"/>
    </location>
</feature>
<keyword evidence="2 7" id="KW-0813">Transport</keyword>
<dbReference type="InterPro" id="IPR000515">
    <property type="entry name" value="MetI-like"/>
</dbReference>
<evidence type="ECO:0000256" key="4">
    <source>
        <dbReference type="ARBA" id="ARBA00022692"/>
    </source>
</evidence>
<reference evidence="9 10" key="1">
    <citation type="submission" date="2018-07" db="EMBL/GenBank/DDBJ databases">
        <title>Genomic Encyclopedia of Type Strains, Phase IV (KMG-IV): sequencing the most valuable type-strain genomes for metagenomic binning, comparative biology and taxonomic classification.</title>
        <authorList>
            <person name="Goeker M."/>
        </authorList>
    </citation>
    <scope>NUCLEOTIDE SEQUENCE [LARGE SCALE GENOMIC DNA]</scope>
    <source>
        <strain evidence="9 10">DSM 21352</strain>
    </source>
</reference>
<dbReference type="Gene3D" id="1.10.3720.10">
    <property type="entry name" value="MetI-like"/>
    <property type="match status" value="1"/>
</dbReference>
<feature type="transmembrane region" description="Helical" evidence="7">
    <location>
        <begin position="27"/>
        <end position="46"/>
    </location>
</feature>
<dbReference type="AlphaFoldDB" id="A0A370FIM4"/>
<dbReference type="Pfam" id="PF00528">
    <property type="entry name" value="BPD_transp_1"/>
    <property type="match status" value="1"/>
</dbReference>
<dbReference type="CDD" id="cd06261">
    <property type="entry name" value="TM_PBP2"/>
    <property type="match status" value="1"/>
</dbReference>
<keyword evidence="4 7" id="KW-0812">Transmembrane</keyword>
<evidence type="ECO:0000256" key="3">
    <source>
        <dbReference type="ARBA" id="ARBA00022475"/>
    </source>
</evidence>
<dbReference type="PANTHER" id="PTHR30043">
    <property type="entry name" value="PHOSPHONATES TRANSPORT SYSTEM PERMEASE PROTEIN"/>
    <property type="match status" value="1"/>
</dbReference>
<gene>
    <name evidence="9" type="ORF">DFR41_104331</name>
</gene>
<dbReference type="OrthoDB" id="8557224at2"/>
<dbReference type="InterPro" id="IPR035906">
    <property type="entry name" value="MetI-like_sf"/>
</dbReference>
<dbReference type="InterPro" id="IPR005769">
    <property type="entry name" value="PhnE/PtxC"/>
</dbReference>
<evidence type="ECO:0000259" key="8">
    <source>
        <dbReference type="PROSITE" id="PS50928"/>
    </source>
</evidence>
<evidence type="ECO:0000313" key="9">
    <source>
        <dbReference type="EMBL" id="RDI25271.1"/>
    </source>
</evidence>
<keyword evidence="3" id="KW-1003">Cell membrane</keyword>
<dbReference type="PROSITE" id="PS50928">
    <property type="entry name" value="ABC_TM1"/>
    <property type="match status" value="1"/>
</dbReference>
<feature type="transmembrane region" description="Helical" evidence="7">
    <location>
        <begin position="160"/>
        <end position="177"/>
    </location>
</feature>
<name>A0A370FIM4_9BURK</name>
<comment type="caution">
    <text evidence="9">The sequence shown here is derived from an EMBL/GenBank/DDBJ whole genome shotgun (WGS) entry which is preliminary data.</text>
</comment>
<evidence type="ECO:0000256" key="5">
    <source>
        <dbReference type="ARBA" id="ARBA00022989"/>
    </source>
</evidence>
<evidence type="ECO:0000256" key="1">
    <source>
        <dbReference type="ARBA" id="ARBA00004651"/>
    </source>
</evidence>
<organism evidence="9 10">
    <name type="scientific">Pseudacidovorax intermedius</name>
    <dbReference type="NCBI Taxonomy" id="433924"/>
    <lineage>
        <taxon>Bacteria</taxon>
        <taxon>Pseudomonadati</taxon>
        <taxon>Pseudomonadota</taxon>
        <taxon>Betaproteobacteria</taxon>
        <taxon>Burkholderiales</taxon>
        <taxon>Comamonadaceae</taxon>
        <taxon>Pseudacidovorax</taxon>
    </lineage>
</organism>
<evidence type="ECO:0000256" key="2">
    <source>
        <dbReference type="ARBA" id="ARBA00022448"/>
    </source>
</evidence>
<evidence type="ECO:0000256" key="6">
    <source>
        <dbReference type="ARBA" id="ARBA00023136"/>
    </source>
</evidence>
<keyword evidence="6 7" id="KW-0472">Membrane</keyword>
<dbReference type="SUPFAM" id="SSF161098">
    <property type="entry name" value="MetI-like"/>
    <property type="match status" value="1"/>
</dbReference>
<feature type="transmembrane region" description="Helical" evidence="7">
    <location>
        <begin position="264"/>
        <end position="285"/>
    </location>
</feature>
<dbReference type="NCBIfam" id="TIGR01097">
    <property type="entry name" value="PhnE"/>
    <property type="match status" value="1"/>
</dbReference>
<keyword evidence="5 7" id="KW-1133">Transmembrane helix</keyword>
<feature type="transmembrane region" description="Helical" evidence="7">
    <location>
        <begin position="206"/>
        <end position="229"/>
    </location>
</feature>
<evidence type="ECO:0000313" key="10">
    <source>
        <dbReference type="Proteomes" id="UP000255265"/>
    </source>
</evidence>
<accession>A0A370FIM4</accession>
<dbReference type="RefSeq" id="WP_114803082.1">
    <property type="nucleotide sequence ID" value="NZ_QQAV01000004.1"/>
</dbReference>
<evidence type="ECO:0000256" key="7">
    <source>
        <dbReference type="RuleBase" id="RU363032"/>
    </source>
</evidence>
<dbReference type="GO" id="GO:0005886">
    <property type="term" value="C:plasma membrane"/>
    <property type="evidence" value="ECO:0007669"/>
    <property type="project" value="UniProtKB-SubCell"/>
</dbReference>
<dbReference type="Proteomes" id="UP000255265">
    <property type="component" value="Unassembled WGS sequence"/>
</dbReference>
<protein>
    <submittedName>
        <fullName evidence="9">Phosphonate transport system permease protein</fullName>
    </submittedName>
</protein>
<keyword evidence="10" id="KW-1185">Reference proteome</keyword>
<dbReference type="GO" id="GO:0015416">
    <property type="term" value="F:ABC-type phosphonate transporter activity"/>
    <property type="evidence" value="ECO:0007669"/>
    <property type="project" value="InterPro"/>
</dbReference>
<comment type="subcellular location">
    <subcellularLocation>
        <location evidence="1 7">Cell membrane</location>
        <topology evidence="1 7">Multi-pass membrane protein</topology>
    </subcellularLocation>
</comment>